<keyword evidence="4" id="KW-1185">Reference proteome</keyword>
<accession>A0A8C5TCL9</accession>
<proteinExistence type="predicted"/>
<feature type="domain" description="Beta-defensin-like" evidence="2">
    <location>
        <begin position="34"/>
        <end position="62"/>
    </location>
</feature>
<dbReference type="AlphaFoldDB" id="A0A8C5TCL9"/>
<reference evidence="3" key="1">
    <citation type="submission" date="2025-08" db="UniProtKB">
        <authorList>
            <consortium name="Ensembl"/>
        </authorList>
    </citation>
    <scope>IDENTIFICATION</scope>
</reference>
<dbReference type="OrthoDB" id="9391347at2759"/>
<evidence type="ECO:0000259" key="2">
    <source>
        <dbReference type="Pfam" id="PF00711"/>
    </source>
</evidence>
<sequence>MSLWRLELSYSIDLKCLGSISFWITTLCPPRLLRKGGFCTKGGCSYPTRQVGKCSTFTVCCKRQHQGHGPGFSAATQPWSQGCPHSDTPGPTCLH</sequence>
<feature type="region of interest" description="Disordered" evidence="1">
    <location>
        <begin position="71"/>
        <end position="95"/>
    </location>
</feature>
<evidence type="ECO:0000256" key="1">
    <source>
        <dbReference type="SAM" id="MobiDB-lite"/>
    </source>
</evidence>
<evidence type="ECO:0000313" key="3">
    <source>
        <dbReference type="Ensembl" id="ENSMCSP00000004996.1"/>
    </source>
</evidence>
<evidence type="ECO:0000313" key="4">
    <source>
        <dbReference type="Proteomes" id="UP000694560"/>
    </source>
</evidence>
<dbReference type="InterPro" id="IPR001855">
    <property type="entry name" value="Defensin_beta-like"/>
</dbReference>
<dbReference type="GO" id="GO:0005576">
    <property type="term" value="C:extracellular region"/>
    <property type="evidence" value="ECO:0007669"/>
    <property type="project" value="InterPro"/>
</dbReference>
<dbReference type="GO" id="GO:0006952">
    <property type="term" value="P:defense response"/>
    <property type="evidence" value="ECO:0007669"/>
    <property type="project" value="InterPro"/>
</dbReference>
<dbReference type="Pfam" id="PF00711">
    <property type="entry name" value="Defensin_beta"/>
    <property type="match status" value="1"/>
</dbReference>
<dbReference type="Proteomes" id="UP000694560">
    <property type="component" value="Unplaced"/>
</dbReference>
<protein>
    <recommendedName>
        <fullName evidence="2">Beta-defensin-like domain-containing protein</fullName>
    </recommendedName>
</protein>
<organism evidence="3 4">
    <name type="scientific">Malurus cyaneus samueli</name>
    <dbReference type="NCBI Taxonomy" id="2593467"/>
    <lineage>
        <taxon>Eukaryota</taxon>
        <taxon>Metazoa</taxon>
        <taxon>Chordata</taxon>
        <taxon>Craniata</taxon>
        <taxon>Vertebrata</taxon>
        <taxon>Euteleostomi</taxon>
        <taxon>Archelosauria</taxon>
        <taxon>Archosauria</taxon>
        <taxon>Dinosauria</taxon>
        <taxon>Saurischia</taxon>
        <taxon>Theropoda</taxon>
        <taxon>Coelurosauria</taxon>
        <taxon>Aves</taxon>
        <taxon>Neognathae</taxon>
        <taxon>Neoaves</taxon>
        <taxon>Telluraves</taxon>
        <taxon>Australaves</taxon>
        <taxon>Passeriformes</taxon>
        <taxon>Meliphagoidea</taxon>
        <taxon>Maluridae</taxon>
        <taxon>Malurus</taxon>
    </lineage>
</organism>
<name>A0A8C5TCL9_9PASS</name>
<dbReference type="Ensembl" id="ENSMCST00000005109.1">
    <property type="protein sequence ID" value="ENSMCSP00000004996.1"/>
    <property type="gene ID" value="ENSMCSG00000003638.1"/>
</dbReference>
<dbReference type="SUPFAM" id="SSF57392">
    <property type="entry name" value="Defensin-like"/>
    <property type="match status" value="1"/>
</dbReference>
<reference evidence="3" key="2">
    <citation type="submission" date="2025-09" db="UniProtKB">
        <authorList>
            <consortium name="Ensembl"/>
        </authorList>
    </citation>
    <scope>IDENTIFICATION</scope>
</reference>